<dbReference type="PANTHER" id="PTHR46268">
    <property type="entry name" value="STRESS RESPONSE PROTEIN NHAX"/>
    <property type="match status" value="1"/>
</dbReference>
<sequence>MSLDIEQVLVPVDATDQAEQAVRYGLAIADEYDAAVHVLHVIDEPVKRGIETGDVDAEAVADEQVSFADDAEEFADDVSVTHSTVVGFSRSRLRQHPGSAILDVAEELPADFVVVPRERGTEPDETLGKSAQYVVEYASQPVLSV</sequence>
<dbReference type="AlphaFoldDB" id="A0A7D5TCZ7"/>
<organism evidence="3 4">
    <name type="scientific">Halosimplex pelagicum</name>
    <dbReference type="NCBI Taxonomy" id="869886"/>
    <lineage>
        <taxon>Archaea</taxon>
        <taxon>Methanobacteriati</taxon>
        <taxon>Methanobacteriota</taxon>
        <taxon>Stenosarchaea group</taxon>
        <taxon>Halobacteria</taxon>
        <taxon>Halobacteriales</taxon>
        <taxon>Haloarculaceae</taxon>
        <taxon>Halosimplex</taxon>
    </lineage>
</organism>
<evidence type="ECO:0000313" key="4">
    <source>
        <dbReference type="Proteomes" id="UP000509346"/>
    </source>
</evidence>
<comment type="similarity">
    <text evidence="1">Belongs to the universal stress protein A family.</text>
</comment>
<dbReference type="RefSeq" id="WP_179918418.1">
    <property type="nucleotide sequence ID" value="NZ_CP058909.1"/>
</dbReference>
<evidence type="ECO:0000313" key="3">
    <source>
        <dbReference type="EMBL" id="QLH83369.1"/>
    </source>
</evidence>
<keyword evidence="4" id="KW-1185">Reference proteome</keyword>
<dbReference type="Gene3D" id="3.40.50.620">
    <property type="entry name" value="HUPs"/>
    <property type="match status" value="1"/>
</dbReference>
<dbReference type="Proteomes" id="UP000509346">
    <property type="component" value="Chromosome"/>
</dbReference>
<dbReference type="InterPro" id="IPR014729">
    <property type="entry name" value="Rossmann-like_a/b/a_fold"/>
</dbReference>
<gene>
    <name evidence="3" type="ORF">HZS54_17790</name>
</gene>
<protein>
    <submittedName>
        <fullName evidence="3">Universal stress protein</fullName>
    </submittedName>
</protein>
<dbReference type="KEGG" id="hpel:HZS54_17790"/>
<dbReference type="OrthoDB" id="312762at2157"/>
<dbReference type="CDD" id="cd00293">
    <property type="entry name" value="USP-like"/>
    <property type="match status" value="1"/>
</dbReference>
<dbReference type="InterPro" id="IPR006015">
    <property type="entry name" value="Universal_stress_UspA"/>
</dbReference>
<dbReference type="PANTHER" id="PTHR46268:SF6">
    <property type="entry name" value="UNIVERSAL STRESS PROTEIN UP12"/>
    <property type="match status" value="1"/>
</dbReference>
<reference evidence="3 4" key="1">
    <citation type="submission" date="2020-07" db="EMBL/GenBank/DDBJ databases">
        <title>Halosimplex litoreum sp. nov. and Halosimplex rubrum sp. nov., isolated from different salt environments.</title>
        <authorList>
            <person name="Cui H."/>
        </authorList>
    </citation>
    <scope>NUCLEOTIDE SEQUENCE [LARGE SCALE GENOMIC DNA]</scope>
    <source>
        <strain evidence="3 4">R2</strain>
    </source>
</reference>
<name>A0A7D5TCZ7_9EURY</name>
<dbReference type="Pfam" id="PF00582">
    <property type="entry name" value="Usp"/>
    <property type="match status" value="1"/>
</dbReference>
<evidence type="ECO:0000256" key="1">
    <source>
        <dbReference type="ARBA" id="ARBA00008791"/>
    </source>
</evidence>
<dbReference type="EMBL" id="CP058909">
    <property type="protein sequence ID" value="QLH83369.1"/>
    <property type="molecule type" value="Genomic_DNA"/>
</dbReference>
<dbReference type="PRINTS" id="PR01438">
    <property type="entry name" value="UNVRSLSTRESS"/>
</dbReference>
<proteinExistence type="inferred from homology"/>
<feature type="domain" description="UspA" evidence="2">
    <location>
        <begin position="6"/>
        <end position="144"/>
    </location>
</feature>
<dbReference type="InterPro" id="IPR006016">
    <property type="entry name" value="UspA"/>
</dbReference>
<accession>A0A7D5TCZ7</accession>
<dbReference type="GeneID" id="56084481"/>
<dbReference type="SUPFAM" id="SSF52402">
    <property type="entry name" value="Adenine nucleotide alpha hydrolases-like"/>
    <property type="match status" value="1"/>
</dbReference>
<evidence type="ECO:0000259" key="2">
    <source>
        <dbReference type="Pfam" id="PF00582"/>
    </source>
</evidence>